<feature type="transmembrane region" description="Helical" evidence="7">
    <location>
        <begin position="639"/>
        <end position="655"/>
    </location>
</feature>
<feature type="transmembrane region" description="Helical" evidence="7">
    <location>
        <begin position="444"/>
        <end position="462"/>
    </location>
</feature>
<feature type="transmembrane region" description="Helical" evidence="7">
    <location>
        <begin position="586"/>
        <end position="605"/>
    </location>
</feature>
<proteinExistence type="predicted"/>
<sequence length="703" mass="76033">MPAPKSSSADDRDYVALDSAVIDTTDPSINMETTENPNTDSPFEQQFYGSDSETSQTNELEQSLLNKEQRHSRSLNSEDGHQQDGYSSALPIRRMIELDIYKNRGEFTLRALILGILIGALVAAVNVNFGLRVGWTSGGGILAVVVVVAVMRIINPDIPFTKQETVIAVTAASSAGTMTSTAGLVSSIPALKLLGVDYSTFQLVMWGLSVAFFGVYFAVPLRKQMIVVEKLEFPSGRAASETIHALFAKGAETVKKAQVLMTVAVFSSLWAVTNYFIPWIEDPPFPRALGLWGFRPHINPLLMGGGMLSGFRACVSLLMGAIVGWGIFSPIAYHNLWTPEQTVMGFKGSRGWILWMGVAAMTAEALISLLFTIPIMIQGCVGVGKRLRSILSYTSSVNYDDQATPEERLSTRDHMIPWYWWVGGILLSTVMLSFIGHLGFALKFYFIWIAIPLSFLLSVVAVRCVGSTDINPVGGVGKVTQLVYAGLAPGQVHTNLLSAGIIAAGASQAGDMMQDLKIGYLHNVSPRSQFFTQLIGICAGLMCAVPIYKLYDLAYHVGDDIPAPAAHAWKAVAEVLSKGLTNLPKYSAWGALGGFIFGALLATTHNTVKLVPKLRKFADFIPSALAFGIGMIVPPKQSLAMFAGSVIVIVWRLVSVQNHKHYFFAVSSGLIAGEGLVGILIALLKLMGANPLIKPWTYEEAEA</sequence>
<accession>A0A7S1PFN5</accession>
<gene>
    <name evidence="8" type="ORF">PCOS0759_LOCUS4200</name>
</gene>
<feature type="compositionally biased region" description="Polar residues" evidence="6">
    <location>
        <begin position="25"/>
        <end position="66"/>
    </location>
</feature>
<evidence type="ECO:0000256" key="7">
    <source>
        <dbReference type="SAM" id="Phobius"/>
    </source>
</evidence>
<dbReference type="GO" id="GO:0016020">
    <property type="term" value="C:membrane"/>
    <property type="evidence" value="ECO:0007669"/>
    <property type="project" value="UniProtKB-SubCell"/>
</dbReference>
<feature type="compositionally biased region" description="Basic and acidic residues" evidence="6">
    <location>
        <begin position="67"/>
        <end position="82"/>
    </location>
</feature>
<name>A0A7S1PFN5_9EUKA</name>
<organism evidence="8">
    <name type="scientific">Percolomonas cosmopolitus</name>
    <dbReference type="NCBI Taxonomy" id="63605"/>
    <lineage>
        <taxon>Eukaryota</taxon>
        <taxon>Discoba</taxon>
        <taxon>Heterolobosea</taxon>
        <taxon>Tetramitia</taxon>
        <taxon>Eutetramitia</taxon>
        <taxon>Percolomonadidae</taxon>
        <taxon>Percolomonas</taxon>
    </lineage>
</organism>
<feature type="transmembrane region" description="Helical" evidence="7">
    <location>
        <begin position="166"/>
        <end position="191"/>
    </location>
</feature>
<dbReference type="AlphaFoldDB" id="A0A7S1PFN5"/>
<keyword evidence="2" id="KW-0813">Transport</keyword>
<keyword evidence="5 7" id="KW-0472">Membrane</keyword>
<reference evidence="8" key="1">
    <citation type="submission" date="2021-01" db="EMBL/GenBank/DDBJ databases">
        <authorList>
            <person name="Corre E."/>
            <person name="Pelletier E."/>
            <person name="Niang G."/>
            <person name="Scheremetjew M."/>
            <person name="Finn R."/>
            <person name="Kale V."/>
            <person name="Holt S."/>
            <person name="Cochrane G."/>
            <person name="Meng A."/>
            <person name="Brown T."/>
            <person name="Cohen L."/>
        </authorList>
    </citation>
    <scope>NUCLEOTIDE SEQUENCE</scope>
    <source>
        <strain evidence="8">WS</strain>
    </source>
</reference>
<feature type="transmembrane region" description="Helical" evidence="7">
    <location>
        <begin position="662"/>
        <end position="684"/>
    </location>
</feature>
<keyword evidence="4 7" id="KW-1133">Transmembrane helix</keyword>
<feature type="transmembrane region" description="Helical" evidence="7">
    <location>
        <begin position="530"/>
        <end position="548"/>
    </location>
</feature>
<dbReference type="InterPro" id="IPR045035">
    <property type="entry name" value="YSL-like"/>
</dbReference>
<feature type="transmembrane region" description="Helical" evidence="7">
    <location>
        <begin position="315"/>
        <end position="333"/>
    </location>
</feature>
<comment type="subcellular location">
    <subcellularLocation>
        <location evidence="1">Membrane</location>
        <topology evidence="1">Multi-pass membrane protein</topology>
    </subcellularLocation>
</comment>
<feature type="transmembrane region" description="Helical" evidence="7">
    <location>
        <begin position="203"/>
        <end position="221"/>
    </location>
</feature>
<feature type="region of interest" description="Disordered" evidence="6">
    <location>
        <begin position="1"/>
        <end position="86"/>
    </location>
</feature>
<dbReference type="PANTHER" id="PTHR31645">
    <property type="entry name" value="OLIGOPEPTIDE TRANSPORTER YGL114W-RELATED"/>
    <property type="match status" value="1"/>
</dbReference>
<dbReference type="NCBIfam" id="TIGR00728">
    <property type="entry name" value="OPT_sfam"/>
    <property type="match status" value="1"/>
</dbReference>
<evidence type="ECO:0000256" key="4">
    <source>
        <dbReference type="ARBA" id="ARBA00022989"/>
    </source>
</evidence>
<feature type="transmembrane region" description="Helical" evidence="7">
    <location>
        <begin position="418"/>
        <end position="438"/>
    </location>
</feature>
<dbReference type="Pfam" id="PF03169">
    <property type="entry name" value="OPT"/>
    <property type="match status" value="1"/>
</dbReference>
<evidence type="ECO:0000313" key="8">
    <source>
        <dbReference type="EMBL" id="CAD9080960.1"/>
    </source>
</evidence>
<evidence type="ECO:0000256" key="6">
    <source>
        <dbReference type="SAM" id="MobiDB-lite"/>
    </source>
</evidence>
<evidence type="ECO:0000256" key="1">
    <source>
        <dbReference type="ARBA" id="ARBA00004141"/>
    </source>
</evidence>
<feature type="transmembrane region" description="Helical" evidence="7">
    <location>
        <begin position="107"/>
        <end position="127"/>
    </location>
</feature>
<dbReference type="InterPro" id="IPR004813">
    <property type="entry name" value="OPT"/>
</dbReference>
<dbReference type="EMBL" id="HBGD01005072">
    <property type="protein sequence ID" value="CAD9080960.1"/>
    <property type="molecule type" value="Transcribed_RNA"/>
</dbReference>
<feature type="transmembrane region" description="Helical" evidence="7">
    <location>
        <begin position="353"/>
        <end position="377"/>
    </location>
</feature>
<feature type="transmembrane region" description="Helical" evidence="7">
    <location>
        <begin position="133"/>
        <end position="154"/>
    </location>
</feature>
<protein>
    <recommendedName>
        <fullName evidence="9">Oligopeptide transporter</fullName>
    </recommendedName>
</protein>
<dbReference type="PANTHER" id="PTHR31645:SF0">
    <property type="entry name" value="OLIGOPEPTIDE TRANSPORTER YGL114W-RELATED"/>
    <property type="match status" value="1"/>
</dbReference>
<dbReference type="GO" id="GO:0035673">
    <property type="term" value="F:oligopeptide transmembrane transporter activity"/>
    <property type="evidence" value="ECO:0007669"/>
    <property type="project" value="InterPro"/>
</dbReference>
<evidence type="ECO:0000256" key="3">
    <source>
        <dbReference type="ARBA" id="ARBA00022692"/>
    </source>
</evidence>
<keyword evidence="3 7" id="KW-0812">Transmembrane</keyword>
<evidence type="ECO:0008006" key="9">
    <source>
        <dbReference type="Google" id="ProtNLM"/>
    </source>
</evidence>
<evidence type="ECO:0000256" key="5">
    <source>
        <dbReference type="ARBA" id="ARBA00023136"/>
    </source>
</evidence>
<evidence type="ECO:0000256" key="2">
    <source>
        <dbReference type="ARBA" id="ARBA00022448"/>
    </source>
</evidence>